<name>Q2J6A2_FRACC</name>
<organism evidence="4 5">
    <name type="scientific">Frankia casuarinae (strain DSM 45818 / CECT 9043 / HFP020203 / CcI3)</name>
    <dbReference type="NCBI Taxonomy" id="106370"/>
    <lineage>
        <taxon>Bacteria</taxon>
        <taxon>Bacillati</taxon>
        <taxon>Actinomycetota</taxon>
        <taxon>Actinomycetes</taxon>
        <taxon>Frankiales</taxon>
        <taxon>Frankiaceae</taxon>
        <taxon>Frankia</taxon>
    </lineage>
</organism>
<dbReference type="GO" id="GO:0009691">
    <property type="term" value="P:cytokinin biosynthetic process"/>
    <property type="evidence" value="ECO:0007669"/>
    <property type="project" value="UniProtKB-UniRule"/>
</dbReference>
<dbReference type="eggNOG" id="COG1611">
    <property type="taxonomic scope" value="Bacteria"/>
</dbReference>
<evidence type="ECO:0000256" key="1">
    <source>
        <dbReference type="ARBA" id="ARBA00006763"/>
    </source>
</evidence>
<dbReference type="GO" id="GO:0016799">
    <property type="term" value="F:hydrolase activity, hydrolyzing N-glycosyl compounds"/>
    <property type="evidence" value="ECO:0007669"/>
    <property type="project" value="TreeGrafter"/>
</dbReference>
<sequence>MNVCVYCASSELIDPSYVLLAAQTGTELARRGHTLVSGGGSVSCMGAIARAVRASGGYTVGVIPRALVAMEVSDLDADEIIVTETMRERKALMDARSDAFLALPGGLGTLEELLEVWVAGVLRMHTKPVVLLDPDGVFAHLRILVDEMVDRGFVRPRARDTLRWATGIGEAVDFLEAGVTAATVTSPPPPTPTPREIVEGD</sequence>
<dbReference type="Proteomes" id="UP000001937">
    <property type="component" value="Chromosome"/>
</dbReference>
<comment type="catalytic activity">
    <reaction evidence="2">
        <text>N(6)-(dimethylallyl)adenosine 5'-phosphate + H2O = N(6)-dimethylallyladenine + D-ribose 5-phosphate</text>
        <dbReference type="Rhea" id="RHEA:48560"/>
        <dbReference type="ChEBI" id="CHEBI:15377"/>
        <dbReference type="ChEBI" id="CHEBI:17660"/>
        <dbReference type="ChEBI" id="CHEBI:57526"/>
        <dbReference type="ChEBI" id="CHEBI:78346"/>
        <dbReference type="EC" id="3.2.2.n1"/>
    </reaction>
</comment>
<evidence type="ECO:0000313" key="5">
    <source>
        <dbReference type="Proteomes" id="UP000001937"/>
    </source>
</evidence>
<reference evidence="4 5" key="1">
    <citation type="journal article" date="2007" name="Genome Res.">
        <title>Genome characteristics of facultatively symbiotic Frankia sp. strains reflect host range and host plant biogeography.</title>
        <authorList>
            <person name="Normand P."/>
            <person name="Lapierre P."/>
            <person name="Tisa L.S."/>
            <person name="Gogarten J.P."/>
            <person name="Alloisio N."/>
            <person name="Bagnarol E."/>
            <person name="Bassi C.A."/>
            <person name="Berry A.M."/>
            <person name="Bickhart D.M."/>
            <person name="Choisne N."/>
            <person name="Couloux A."/>
            <person name="Cournoyer B."/>
            <person name="Cruveiller S."/>
            <person name="Daubin V."/>
            <person name="Demange N."/>
            <person name="Francino M.P."/>
            <person name="Goltsman E."/>
            <person name="Huang Y."/>
            <person name="Kopp O.R."/>
            <person name="Labarre L."/>
            <person name="Lapidus A."/>
            <person name="Lavire C."/>
            <person name="Marechal J."/>
            <person name="Martinez M."/>
            <person name="Mastronunzio J.E."/>
            <person name="Mullin B.C."/>
            <person name="Niemann J."/>
            <person name="Pujic P."/>
            <person name="Rawnsley T."/>
            <person name="Rouy Z."/>
            <person name="Schenowitz C."/>
            <person name="Sellstedt A."/>
            <person name="Tavares F."/>
            <person name="Tomkins J.P."/>
            <person name="Vallenet D."/>
            <person name="Valverde C."/>
            <person name="Wall L.G."/>
            <person name="Wang Y."/>
            <person name="Medigue C."/>
            <person name="Benson D.R."/>
        </authorList>
    </citation>
    <scope>NUCLEOTIDE SEQUENCE [LARGE SCALE GENOMIC DNA]</scope>
    <source>
        <strain evidence="5">DSM 45818 / CECT 9043 / CcI3</strain>
    </source>
</reference>
<accession>Q2J6A2</accession>
<dbReference type="PANTHER" id="PTHR31223">
    <property type="entry name" value="LOG FAMILY PROTEIN YJL055W"/>
    <property type="match status" value="1"/>
</dbReference>
<dbReference type="EC" id="3.2.2.n1" evidence="2"/>
<dbReference type="PANTHER" id="PTHR31223:SF70">
    <property type="entry name" value="LOG FAMILY PROTEIN YJL055W"/>
    <property type="match status" value="1"/>
</dbReference>
<evidence type="ECO:0000256" key="3">
    <source>
        <dbReference type="SAM" id="MobiDB-lite"/>
    </source>
</evidence>
<dbReference type="HOGENOM" id="CLU_058336_4_0_11"/>
<feature type="region of interest" description="Disordered" evidence="3">
    <location>
        <begin position="182"/>
        <end position="201"/>
    </location>
</feature>
<accession>A0A1X1PVF8</accession>
<comment type="similarity">
    <text evidence="1 2">Belongs to the LOG family.</text>
</comment>
<dbReference type="Gene3D" id="3.40.50.450">
    <property type="match status" value="1"/>
</dbReference>
<keyword evidence="5" id="KW-1185">Reference proteome</keyword>
<keyword evidence="2" id="KW-0203">Cytokinin biosynthesis</keyword>
<dbReference type="NCBIfam" id="TIGR00730">
    <property type="entry name" value="Rossman fold protein, TIGR00730 family"/>
    <property type="match status" value="1"/>
</dbReference>
<dbReference type="EMBL" id="CP000249">
    <property type="protein sequence ID" value="ABD13190.1"/>
    <property type="molecule type" value="Genomic_DNA"/>
</dbReference>
<dbReference type="InterPro" id="IPR005269">
    <property type="entry name" value="LOG"/>
</dbReference>
<protein>
    <recommendedName>
        <fullName evidence="2">Cytokinin riboside 5'-monophosphate phosphoribohydrolase</fullName>
        <ecNumber evidence="2">3.2.2.n1</ecNumber>
    </recommendedName>
</protein>
<dbReference type="OrthoDB" id="9801098at2"/>
<evidence type="ECO:0000256" key="2">
    <source>
        <dbReference type="RuleBase" id="RU363015"/>
    </source>
</evidence>
<dbReference type="KEGG" id="fra:Francci3_3840"/>
<dbReference type="GO" id="GO:0005829">
    <property type="term" value="C:cytosol"/>
    <property type="evidence" value="ECO:0007669"/>
    <property type="project" value="TreeGrafter"/>
</dbReference>
<dbReference type="STRING" id="106370.Francci3_3840"/>
<dbReference type="Pfam" id="PF03641">
    <property type="entry name" value="Lysine_decarbox"/>
    <property type="match status" value="1"/>
</dbReference>
<comment type="catalytic activity">
    <reaction evidence="2">
        <text>9-ribosyl-trans-zeatin 5'-phosphate + H2O = trans-zeatin + D-ribose 5-phosphate</text>
        <dbReference type="Rhea" id="RHEA:48564"/>
        <dbReference type="ChEBI" id="CHEBI:15377"/>
        <dbReference type="ChEBI" id="CHEBI:16522"/>
        <dbReference type="ChEBI" id="CHEBI:78346"/>
        <dbReference type="ChEBI" id="CHEBI:87947"/>
        <dbReference type="EC" id="3.2.2.n1"/>
    </reaction>
</comment>
<dbReference type="RefSeq" id="WP_011438214.1">
    <property type="nucleotide sequence ID" value="NC_007777.1"/>
</dbReference>
<keyword evidence="2" id="KW-0378">Hydrolase</keyword>
<dbReference type="AlphaFoldDB" id="Q2J6A2"/>
<proteinExistence type="inferred from homology"/>
<evidence type="ECO:0000313" key="4">
    <source>
        <dbReference type="EMBL" id="ABD13190.1"/>
    </source>
</evidence>
<gene>
    <name evidence="4" type="ordered locus">Francci3_3840</name>
</gene>
<dbReference type="InterPro" id="IPR031100">
    <property type="entry name" value="LOG_fam"/>
</dbReference>
<dbReference type="SUPFAM" id="SSF102405">
    <property type="entry name" value="MCP/YpsA-like"/>
    <property type="match status" value="1"/>
</dbReference>